<keyword evidence="6" id="KW-0732">Signal</keyword>
<dbReference type="PANTHER" id="PTHR11552:SF138">
    <property type="entry name" value="DEHYDROGENASE PKFF-RELATED"/>
    <property type="match status" value="1"/>
</dbReference>
<reference evidence="8" key="1">
    <citation type="journal article" date="2023" name="Mol. Phylogenet. Evol.">
        <title>Genome-scale phylogeny and comparative genomics of the fungal order Sordariales.</title>
        <authorList>
            <person name="Hensen N."/>
            <person name="Bonometti L."/>
            <person name="Westerberg I."/>
            <person name="Brannstrom I.O."/>
            <person name="Guillou S."/>
            <person name="Cros-Aarteil S."/>
            <person name="Calhoun S."/>
            <person name="Haridas S."/>
            <person name="Kuo A."/>
            <person name="Mondo S."/>
            <person name="Pangilinan J."/>
            <person name="Riley R."/>
            <person name="LaButti K."/>
            <person name="Andreopoulos B."/>
            <person name="Lipzen A."/>
            <person name="Chen C."/>
            <person name="Yan M."/>
            <person name="Daum C."/>
            <person name="Ng V."/>
            <person name="Clum A."/>
            <person name="Steindorff A."/>
            <person name="Ohm R.A."/>
            <person name="Martin F."/>
            <person name="Silar P."/>
            <person name="Natvig D.O."/>
            <person name="Lalanne C."/>
            <person name="Gautier V."/>
            <person name="Ament-Velasquez S.L."/>
            <person name="Kruys A."/>
            <person name="Hutchinson M.I."/>
            <person name="Powell A.J."/>
            <person name="Barry K."/>
            <person name="Miller A.N."/>
            <person name="Grigoriev I.V."/>
            <person name="Debuchy R."/>
            <person name="Gladieux P."/>
            <person name="Hiltunen Thoren M."/>
            <person name="Johannesson H."/>
        </authorList>
    </citation>
    <scope>NUCLEOTIDE SEQUENCE</scope>
    <source>
        <strain evidence="8">SMH4131-1</strain>
    </source>
</reference>
<dbReference type="GO" id="GO:0050660">
    <property type="term" value="F:flavin adenine dinucleotide binding"/>
    <property type="evidence" value="ECO:0007669"/>
    <property type="project" value="InterPro"/>
</dbReference>
<dbReference type="SUPFAM" id="SSF54373">
    <property type="entry name" value="FAD-linked reductases, C-terminal domain"/>
    <property type="match status" value="1"/>
</dbReference>
<dbReference type="Gene3D" id="3.50.50.60">
    <property type="entry name" value="FAD/NAD(P)-binding domain"/>
    <property type="match status" value="1"/>
</dbReference>
<comment type="caution">
    <text evidence="8">The sequence shown here is derived from an EMBL/GenBank/DDBJ whole genome shotgun (WGS) entry which is preliminary data.</text>
</comment>
<dbReference type="PIRSF" id="PIRSF000137">
    <property type="entry name" value="Alcohol_oxidase"/>
    <property type="match status" value="1"/>
</dbReference>
<dbReference type="InterPro" id="IPR000172">
    <property type="entry name" value="GMC_OxRdtase_N"/>
</dbReference>
<evidence type="ECO:0000313" key="8">
    <source>
        <dbReference type="EMBL" id="KAK3319595.1"/>
    </source>
</evidence>
<keyword evidence="5" id="KW-0285">Flavoprotein</keyword>
<dbReference type="InterPro" id="IPR012132">
    <property type="entry name" value="GMC_OxRdtase"/>
</dbReference>
<evidence type="ECO:0000259" key="7">
    <source>
        <dbReference type="PROSITE" id="PS00623"/>
    </source>
</evidence>
<feature type="binding site" evidence="4">
    <location>
        <begin position="553"/>
        <end position="554"/>
    </location>
    <ligand>
        <name>FAD</name>
        <dbReference type="ChEBI" id="CHEBI:57692"/>
    </ligand>
</feature>
<dbReference type="GO" id="GO:0016614">
    <property type="term" value="F:oxidoreductase activity, acting on CH-OH group of donors"/>
    <property type="evidence" value="ECO:0007669"/>
    <property type="project" value="InterPro"/>
</dbReference>
<evidence type="ECO:0000313" key="9">
    <source>
        <dbReference type="Proteomes" id="UP001286456"/>
    </source>
</evidence>
<keyword evidence="2" id="KW-0325">Glycoprotein</keyword>
<evidence type="ECO:0000256" key="2">
    <source>
        <dbReference type="ARBA" id="ARBA00023180"/>
    </source>
</evidence>
<keyword evidence="9" id="KW-1185">Reference proteome</keyword>
<dbReference type="InterPro" id="IPR007867">
    <property type="entry name" value="GMC_OxRtase_C"/>
</dbReference>
<dbReference type="EMBL" id="JAUEPO010000006">
    <property type="protein sequence ID" value="KAK3319595.1"/>
    <property type="molecule type" value="Genomic_DNA"/>
</dbReference>
<dbReference type="SUPFAM" id="SSF51905">
    <property type="entry name" value="FAD/NAD(P)-binding domain"/>
    <property type="match status" value="1"/>
</dbReference>
<dbReference type="Pfam" id="PF00732">
    <property type="entry name" value="GMC_oxred_N"/>
    <property type="match status" value="1"/>
</dbReference>
<dbReference type="AlphaFoldDB" id="A0AAE0M5C3"/>
<gene>
    <name evidence="8" type="ORF">B0T19DRAFT_361811</name>
</gene>
<feature type="active site" description="Proton donor" evidence="3">
    <location>
        <position position="554"/>
    </location>
</feature>
<reference evidence="8" key="2">
    <citation type="submission" date="2023-06" db="EMBL/GenBank/DDBJ databases">
        <authorList>
            <consortium name="Lawrence Berkeley National Laboratory"/>
            <person name="Haridas S."/>
            <person name="Hensen N."/>
            <person name="Bonometti L."/>
            <person name="Westerberg I."/>
            <person name="Brannstrom I.O."/>
            <person name="Guillou S."/>
            <person name="Cros-Aarteil S."/>
            <person name="Calhoun S."/>
            <person name="Kuo A."/>
            <person name="Mondo S."/>
            <person name="Pangilinan J."/>
            <person name="Riley R."/>
            <person name="Labutti K."/>
            <person name="Andreopoulos B."/>
            <person name="Lipzen A."/>
            <person name="Chen C."/>
            <person name="Yanf M."/>
            <person name="Daum C."/>
            <person name="Ng V."/>
            <person name="Clum A."/>
            <person name="Steindorff A."/>
            <person name="Ohm R."/>
            <person name="Martin F."/>
            <person name="Silar P."/>
            <person name="Natvig D."/>
            <person name="Lalanne C."/>
            <person name="Gautier V."/>
            <person name="Ament-Velasquez S.L."/>
            <person name="Kruys A."/>
            <person name="Hutchinson M.I."/>
            <person name="Powell A.J."/>
            <person name="Barry K."/>
            <person name="Miller A.N."/>
            <person name="Grigoriev I.V."/>
            <person name="Debuchy R."/>
            <person name="Gladieux P."/>
            <person name="Thoren M.H."/>
            <person name="Johannesson H."/>
        </authorList>
    </citation>
    <scope>NUCLEOTIDE SEQUENCE</scope>
    <source>
        <strain evidence="8">SMH4131-1</strain>
    </source>
</reference>
<name>A0AAE0M5C3_9PEZI</name>
<dbReference type="InterPro" id="IPR036188">
    <property type="entry name" value="FAD/NAD-bd_sf"/>
</dbReference>
<dbReference type="Pfam" id="PF05199">
    <property type="entry name" value="GMC_oxred_C"/>
    <property type="match status" value="1"/>
</dbReference>
<keyword evidence="4 5" id="KW-0274">FAD</keyword>
<dbReference type="GO" id="GO:0044550">
    <property type="term" value="P:secondary metabolite biosynthetic process"/>
    <property type="evidence" value="ECO:0007669"/>
    <property type="project" value="TreeGrafter"/>
</dbReference>
<comment type="similarity">
    <text evidence="1 5">Belongs to the GMC oxidoreductase family.</text>
</comment>
<protein>
    <recommendedName>
        <fullName evidence="7">Glucose-methanol-choline oxidoreductase N-terminal domain-containing protein</fullName>
    </recommendedName>
</protein>
<feature type="domain" description="Glucose-methanol-choline oxidoreductase N-terminal" evidence="7">
    <location>
        <begin position="132"/>
        <end position="155"/>
    </location>
</feature>
<dbReference type="Gene3D" id="3.30.560.10">
    <property type="entry name" value="Glucose Oxidase, domain 3"/>
    <property type="match status" value="1"/>
</dbReference>
<evidence type="ECO:0000256" key="4">
    <source>
        <dbReference type="PIRSR" id="PIRSR000137-2"/>
    </source>
</evidence>
<feature type="signal peptide" evidence="6">
    <location>
        <begin position="1"/>
        <end position="23"/>
    </location>
</feature>
<accession>A0AAE0M5C3</accession>
<feature type="binding site" evidence="4">
    <location>
        <begin position="599"/>
        <end position="600"/>
    </location>
    <ligand>
        <name>FAD</name>
        <dbReference type="ChEBI" id="CHEBI:57692"/>
    </ligand>
</feature>
<evidence type="ECO:0000256" key="5">
    <source>
        <dbReference type="RuleBase" id="RU003968"/>
    </source>
</evidence>
<sequence length="618" mass="64134">MVILGGVIARAGALLALAHPVWALVSQRTTSVSSSFPAAGNASYDYVVVGGGTAGLVIAARLAASGASVSVVEAGGFYETDFTNLTTVPGYAFSDPVLAPVEFFPPIPAVDWELLSEAQPGANGRKVHYAAGKTLGGSSAINTMCYHRATKSTYQRWADAVGNPSYSWNALLPYFLKSSRLTPPNWPKRNTPNATFSYDPTVFCSSPSAAACGPLQVSYANWVDPTNTWFSVALAAIGVVKNTIGFNSGFLSGAAYTTETITPDAIRSSSESSYLARALAQTTLKVYNRTQASKILFSGTKATGVSVTTGSLTYVLSARKEVILSAGVFHSPQLLLLSGIGPQATLDSLSIPVVANLSGVGQNLQDPIFFSVQNGLQTPSLASELADPARQATILQQYVSTQSGPFSSAGGYIGFEKLPPAARAALSPRTASLLATLPADVPEVEYLAGSFAGTGGGVTTIGDLSAVVLNPFSRGSVTISSASIADKPVVDMGWLSDPADAEVALAAFKRLRQAWNATALSAVKVGPEVRPGAAVQSDADILSFIRANAIQIWHASATNAMGKSAAAGAVVDWRAKVFGVNRLRVVDASVLPFAMPGHPQATIYALAEKIADCILADA</sequence>
<feature type="chain" id="PRO_5041936985" description="Glucose-methanol-choline oxidoreductase N-terminal domain-containing protein" evidence="6">
    <location>
        <begin position="24"/>
        <end position="618"/>
    </location>
</feature>
<dbReference type="Proteomes" id="UP001286456">
    <property type="component" value="Unassembled WGS sequence"/>
</dbReference>
<comment type="cofactor">
    <cofactor evidence="4">
        <name>FAD</name>
        <dbReference type="ChEBI" id="CHEBI:57692"/>
    </cofactor>
</comment>
<dbReference type="PROSITE" id="PS00623">
    <property type="entry name" value="GMC_OXRED_1"/>
    <property type="match status" value="1"/>
</dbReference>
<proteinExistence type="inferred from homology"/>
<evidence type="ECO:0000256" key="6">
    <source>
        <dbReference type="SAM" id="SignalP"/>
    </source>
</evidence>
<organism evidence="8 9">
    <name type="scientific">Cercophora scortea</name>
    <dbReference type="NCBI Taxonomy" id="314031"/>
    <lineage>
        <taxon>Eukaryota</taxon>
        <taxon>Fungi</taxon>
        <taxon>Dikarya</taxon>
        <taxon>Ascomycota</taxon>
        <taxon>Pezizomycotina</taxon>
        <taxon>Sordariomycetes</taxon>
        <taxon>Sordariomycetidae</taxon>
        <taxon>Sordariales</taxon>
        <taxon>Lasiosphaeriaceae</taxon>
        <taxon>Cercophora</taxon>
    </lineage>
</organism>
<evidence type="ECO:0000256" key="3">
    <source>
        <dbReference type="PIRSR" id="PIRSR000137-1"/>
    </source>
</evidence>
<dbReference type="PANTHER" id="PTHR11552">
    <property type="entry name" value="GLUCOSE-METHANOL-CHOLINE GMC OXIDOREDUCTASE"/>
    <property type="match status" value="1"/>
</dbReference>
<feature type="active site" description="Proton acceptor" evidence="3">
    <location>
        <position position="598"/>
    </location>
</feature>
<evidence type="ECO:0000256" key="1">
    <source>
        <dbReference type="ARBA" id="ARBA00010790"/>
    </source>
</evidence>